<dbReference type="InterPro" id="IPR017896">
    <property type="entry name" value="4Fe4S_Fe-S-bd"/>
</dbReference>
<dbReference type="PROSITE" id="PS00463">
    <property type="entry name" value="ZN2_CY6_FUNGAL_1"/>
    <property type="match status" value="1"/>
</dbReference>
<evidence type="ECO:0000256" key="4">
    <source>
        <dbReference type="SAM" id="MobiDB-lite"/>
    </source>
</evidence>
<evidence type="ECO:0008006" key="9">
    <source>
        <dbReference type="Google" id="ProtNLM"/>
    </source>
</evidence>
<evidence type="ECO:0000259" key="6">
    <source>
        <dbReference type="PROSITE" id="PS51379"/>
    </source>
</evidence>
<keyword evidence="8" id="KW-1185">Reference proteome</keyword>
<dbReference type="Pfam" id="PF04082">
    <property type="entry name" value="Fungal_trans"/>
    <property type="match status" value="1"/>
</dbReference>
<evidence type="ECO:0000256" key="1">
    <source>
        <dbReference type="ARBA" id="ARBA00004123"/>
    </source>
</evidence>
<dbReference type="InterPro" id="IPR036864">
    <property type="entry name" value="Zn2-C6_fun-type_DNA-bd_sf"/>
</dbReference>
<comment type="subcellular location">
    <subcellularLocation>
        <location evidence="1">Nucleus</location>
    </subcellularLocation>
</comment>
<dbReference type="GO" id="GO:0003677">
    <property type="term" value="F:DNA binding"/>
    <property type="evidence" value="ECO:0007669"/>
    <property type="project" value="InterPro"/>
</dbReference>
<dbReference type="PANTHER" id="PTHR31001:SF56">
    <property type="entry name" value="ZN(2)-C6 FUNGAL-TYPE DOMAIN-CONTAINING PROTEIN"/>
    <property type="match status" value="1"/>
</dbReference>
<accession>A0A0H2RMV4</accession>
<dbReference type="SMART" id="SM00906">
    <property type="entry name" value="Fungal_trans"/>
    <property type="match status" value="1"/>
</dbReference>
<dbReference type="PANTHER" id="PTHR31001">
    <property type="entry name" value="UNCHARACTERIZED TRANSCRIPTIONAL REGULATORY PROTEIN"/>
    <property type="match status" value="1"/>
</dbReference>
<organism evidence="7 8">
    <name type="scientific">Schizopora paradoxa</name>
    <dbReference type="NCBI Taxonomy" id="27342"/>
    <lineage>
        <taxon>Eukaryota</taxon>
        <taxon>Fungi</taxon>
        <taxon>Dikarya</taxon>
        <taxon>Basidiomycota</taxon>
        <taxon>Agaricomycotina</taxon>
        <taxon>Agaricomycetes</taxon>
        <taxon>Hymenochaetales</taxon>
        <taxon>Schizoporaceae</taxon>
        <taxon>Schizopora</taxon>
    </lineage>
</organism>
<evidence type="ECO:0000256" key="3">
    <source>
        <dbReference type="ARBA" id="ARBA00023242"/>
    </source>
</evidence>
<gene>
    <name evidence="7" type="ORF">SCHPADRAFT_904359</name>
</gene>
<feature type="region of interest" description="Disordered" evidence="4">
    <location>
        <begin position="623"/>
        <end position="705"/>
    </location>
</feature>
<dbReference type="SUPFAM" id="SSF57701">
    <property type="entry name" value="Zn2/Cys6 DNA-binding domain"/>
    <property type="match status" value="1"/>
</dbReference>
<dbReference type="CDD" id="cd00067">
    <property type="entry name" value="GAL4"/>
    <property type="match status" value="1"/>
</dbReference>
<dbReference type="CDD" id="cd12148">
    <property type="entry name" value="fungal_TF_MHR"/>
    <property type="match status" value="1"/>
</dbReference>
<name>A0A0H2RMV4_9AGAM</name>
<evidence type="ECO:0000259" key="5">
    <source>
        <dbReference type="PROSITE" id="PS50048"/>
    </source>
</evidence>
<dbReference type="SMART" id="SM00066">
    <property type="entry name" value="GAL4"/>
    <property type="match status" value="1"/>
</dbReference>
<dbReference type="InterPro" id="IPR007219">
    <property type="entry name" value="XnlR_reg_dom"/>
</dbReference>
<feature type="region of interest" description="Disordered" evidence="4">
    <location>
        <begin position="746"/>
        <end position="777"/>
    </location>
</feature>
<dbReference type="GO" id="GO:0000981">
    <property type="term" value="F:DNA-binding transcription factor activity, RNA polymerase II-specific"/>
    <property type="evidence" value="ECO:0007669"/>
    <property type="project" value="InterPro"/>
</dbReference>
<dbReference type="PROSITE" id="PS51379">
    <property type="entry name" value="4FE4S_FER_2"/>
    <property type="match status" value="1"/>
</dbReference>
<dbReference type="EMBL" id="KQ085962">
    <property type="protein sequence ID" value="KLO13295.1"/>
    <property type="molecule type" value="Genomic_DNA"/>
</dbReference>
<evidence type="ECO:0000313" key="7">
    <source>
        <dbReference type="EMBL" id="KLO13295.1"/>
    </source>
</evidence>
<protein>
    <recommendedName>
        <fullName evidence="9">Zn(2)-C6 fungal-type domain-containing protein</fullName>
    </recommendedName>
</protein>
<dbReference type="InParanoid" id="A0A0H2RMV4"/>
<dbReference type="OrthoDB" id="424974at2759"/>
<dbReference type="GO" id="GO:0005634">
    <property type="term" value="C:nucleus"/>
    <property type="evidence" value="ECO:0007669"/>
    <property type="project" value="UniProtKB-SubCell"/>
</dbReference>
<dbReference type="GO" id="GO:0008270">
    <property type="term" value="F:zinc ion binding"/>
    <property type="evidence" value="ECO:0007669"/>
    <property type="project" value="InterPro"/>
</dbReference>
<dbReference type="GO" id="GO:0006351">
    <property type="term" value="P:DNA-templated transcription"/>
    <property type="evidence" value="ECO:0007669"/>
    <property type="project" value="InterPro"/>
</dbReference>
<keyword evidence="2" id="KW-0479">Metal-binding</keyword>
<feature type="domain" description="Zn(2)-C6 fungal-type" evidence="5">
    <location>
        <begin position="23"/>
        <end position="52"/>
    </location>
</feature>
<dbReference type="AlphaFoldDB" id="A0A0H2RMV4"/>
<reference evidence="7 8" key="1">
    <citation type="submission" date="2015-04" db="EMBL/GenBank/DDBJ databases">
        <title>Complete genome sequence of Schizopora paradoxa KUC8140, a cosmopolitan wood degrader in East Asia.</title>
        <authorList>
            <consortium name="DOE Joint Genome Institute"/>
            <person name="Min B."/>
            <person name="Park H."/>
            <person name="Jang Y."/>
            <person name="Kim J.-J."/>
            <person name="Kim K.H."/>
            <person name="Pangilinan J."/>
            <person name="Lipzen A."/>
            <person name="Riley R."/>
            <person name="Grigoriev I.V."/>
            <person name="Spatafora J.W."/>
            <person name="Choi I.-G."/>
        </authorList>
    </citation>
    <scope>NUCLEOTIDE SEQUENCE [LARGE SCALE GENOMIC DNA]</scope>
    <source>
        <strain evidence="7 8">KUC8140</strain>
    </source>
</reference>
<feature type="compositionally biased region" description="Low complexity" evidence="4">
    <location>
        <begin position="669"/>
        <end position="695"/>
    </location>
</feature>
<dbReference type="Pfam" id="PF00172">
    <property type="entry name" value="Zn_clus"/>
    <property type="match status" value="1"/>
</dbReference>
<dbReference type="InterPro" id="IPR050613">
    <property type="entry name" value="Sec_Metabolite_Reg"/>
</dbReference>
<sequence>MVSGLDEAVGSAARHKKRNTALSCAECRRLKLRCDRKFPCSACIKRGCSQICPDGSLTTGKGNRFVLANTEALHEKIEELSHRVRALEDALGVAHKAISSERHPLLSDELMRIKNPLERDVIAEPPRVQDEEDTIDAVGSLSISHTGRANFYGQTANAWYLLQNEENETPEEEVDESITALQTDLPWLSNAFPLTPVITHETAEQLRLIIIERLPAKEQALYLVNCYFDNASWMYHPITRAQFDESVFSYVYDPEPEAEHDPIESHRLSMLLIVLATGILVDLNSRSHSTHAASYFQLSKAALSLSSILEEPSILSIQALVVMCHYLFLADVNGPRWTLMGIVVKLAQSIGLHRDSSRWKLGPEETQKRRALFWEIYVYDSWQSLTYGRPPSLSTAHIDCKMAHETTKNASGQVEMSFDAWKHRFSSECLSIIHDQVFGARTPSYATVMELDKRVRAYYVPPSLQVPGFGGSSMYVDGVPPSMQLTMQQHVILAIKETTLLYMHRGFFAKALDDHPEDPLSGKYGQSVLCAYRSASSFVALVKSVWSQHRSLTERNWFLFTHVFSCAIVLGSIPTRCPSMGFARSALNSLDQAYELFTQVAQTERARASKVLPTLARLRDRAHATMDEHQSHTRDGTFSAKREPTQDSLFGRVEDEELATLGGKTRLVSPKPQSPSSSRGSVPRSFPSSPATTGPSPSPRTPALPAQAMYSPENVVAPMPGGYPQTNQYSQSPEMVLYGTNDLAQVQQHPQQQQHQQVQMHAQHAHSQPQPQQQMHLQTTWPDTAALSMGYMQQMPMQTAPSNQYDYSGYDYMSAMRQAYPIEQTYSGSSGMAMDVVSPTLADLDSHWRNLMASYSNENSIP</sequence>
<dbReference type="Proteomes" id="UP000053477">
    <property type="component" value="Unassembled WGS sequence"/>
</dbReference>
<dbReference type="Gene3D" id="4.10.240.10">
    <property type="entry name" value="Zn(2)-C6 fungal-type DNA-binding domain"/>
    <property type="match status" value="1"/>
</dbReference>
<dbReference type="InterPro" id="IPR001138">
    <property type="entry name" value="Zn2Cys6_DnaBD"/>
</dbReference>
<dbReference type="STRING" id="27342.A0A0H2RMV4"/>
<proteinExistence type="predicted"/>
<feature type="compositionally biased region" description="Basic and acidic residues" evidence="4">
    <location>
        <begin position="623"/>
        <end position="645"/>
    </location>
</feature>
<evidence type="ECO:0000256" key="2">
    <source>
        <dbReference type="ARBA" id="ARBA00022723"/>
    </source>
</evidence>
<feature type="domain" description="4Fe-4S ferredoxin-type" evidence="6">
    <location>
        <begin position="30"/>
        <end position="62"/>
    </location>
</feature>
<evidence type="ECO:0000313" key="8">
    <source>
        <dbReference type="Proteomes" id="UP000053477"/>
    </source>
</evidence>
<dbReference type="PROSITE" id="PS50048">
    <property type="entry name" value="ZN2_CY6_FUNGAL_2"/>
    <property type="match status" value="1"/>
</dbReference>
<keyword evidence="3" id="KW-0539">Nucleus</keyword>